<dbReference type="InterPro" id="IPR018496">
    <property type="entry name" value="PsdUridine_synth_RsuA/RluB_CS"/>
</dbReference>
<evidence type="ECO:0000259" key="4">
    <source>
        <dbReference type="Pfam" id="PF00849"/>
    </source>
</evidence>
<reference evidence="5 6" key="1">
    <citation type="submission" date="2020-10" db="EMBL/GenBank/DDBJ databases">
        <title>Connecting structure to function with the recovery of over 1000 high-quality activated sludge metagenome-assembled genomes encoding full-length rRNA genes using long-read sequencing.</title>
        <authorList>
            <person name="Singleton C.M."/>
            <person name="Petriglieri F."/>
            <person name="Kristensen J.M."/>
            <person name="Kirkegaard R.H."/>
            <person name="Michaelsen T.Y."/>
            <person name="Andersen M.H."/>
            <person name="Karst S.M."/>
            <person name="Dueholm M.S."/>
            <person name="Nielsen P.H."/>
            <person name="Albertsen M."/>
        </authorList>
    </citation>
    <scope>NUCLEOTIDE SEQUENCE [LARGE SCALE GENOMIC DNA]</scope>
    <source>
        <strain evidence="5">Ribe_18-Q3-R11-54_BAT3C.373</strain>
    </source>
</reference>
<sequence>MHYFVIYKPYGYLSQFTPEKDGDLTLKDLYPFPTDVYPVGRLDKDSEGLLLLTDDVTMNHLILSPDQKWSKVYWVQLEGSITDSAINTLSTSVSIRINGKIYNTKPSIVHSINGEPNLPERFPPIRFRKSLPTSWIEITITEGKNRQIRKMCASVGFPVLRIVRVKIGKIKLNGMAPGEVILLKNKFL</sequence>
<dbReference type="GO" id="GO:0009982">
    <property type="term" value="F:pseudouridine synthase activity"/>
    <property type="evidence" value="ECO:0007669"/>
    <property type="project" value="InterPro"/>
</dbReference>
<dbReference type="EMBL" id="JADKFW010000021">
    <property type="protein sequence ID" value="MBK9719935.1"/>
    <property type="molecule type" value="Genomic_DNA"/>
</dbReference>
<protein>
    <recommendedName>
        <fullName evidence="3">Pseudouridine synthase</fullName>
        <ecNumber evidence="3">5.4.99.-</ecNumber>
    </recommendedName>
</protein>
<dbReference type="PANTHER" id="PTHR47683">
    <property type="entry name" value="PSEUDOURIDINE SYNTHASE FAMILY PROTEIN-RELATED"/>
    <property type="match status" value="1"/>
</dbReference>
<comment type="similarity">
    <text evidence="1 3">Belongs to the pseudouridine synthase RsuA family.</text>
</comment>
<dbReference type="InterPro" id="IPR042092">
    <property type="entry name" value="PsdUridine_s_RsuA/RluB/E/F_cat"/>
</dbReference>
<dbReference type="GO" id="GO:0006364">
    <property type="term" value="P:rRNA processing"/>
    <property type="evidence" value="ECO:0007669"/>
    <property type="project" value="UniProtKB-ARBA"/>
</dbReference>
<dbReference type="Gene3D" id="3.30.70.580">
    <property type="entry name" value="Pseudouridine synthase I, catalytic domain, N-terminal subdomain"/>
    <property type="match status" value="1"/>
</dbReference>
<evidence type="ECO:0000256" key="1">
    <source>
        <dbReference type="ARBA" id="ARBA00008348"/>
    </source>
</evidence>
<dbReference type="EC" id="5.4.99.-" evidence="3"/>
<dbReference type="PANTHER" id="PTHR47683:SF2">
    <property type="entry name" value="RNA-BINDING S4 DOMAIN-CONTAINING PROTEIN"/>
    <property type="match status" value="1"/>
</dbReference>
<organism evidence="5 6">
    <name type="scientific">Candidatus Defluviibacterium haderslevense</name>
    <dbReference type="NCBI Taxonomy" id="2981993"/>
    <lineage>
        <taxon>Bacteria</taxon>
        <taxon>Pseudomonadati</taxon>
        <taxon>Bacteroidota</taxon>
        <taxon>Saprospiria</taxon>
        <taxon>Saprospirales</taxon>
        <taxon>Saprospiraceae</taxon>
        <taxon>Candidatus Defluviibacterium</taxon>
    </lineage>
</organism>
<dbReference type="Proteomes" id="UP000808349">
    <property type="component" value="Unassembled WGS sequence"/>
</dbReference>
<dbReference type="GO" id="GO:0140098">
    <property type="term" value="F:catalytic activity, acting on RNA"/>
    <property type="evidence" value="ECO:0007669"/>
    <property type="project" value="UniProtKB-ARBA"/>
</dbReference>
<dbReference type="InterPro" id="IPR050343">
    <property type="entry name" value="RsuA_PseudoU_synthase"/>
</dbReference>
<accession>A0A9D7XGE1</accession>
<feature type="domain" description="Pseudouridine synthase RsuA/RluA-like" evidence="4">
    <location>
        <begin position="2"/>
        <end position="154"/>
    </location>
</feature>
<dbReference type="SUPFAM" id="SSF55120">
    <property type="entry name" value="Pseudouridine synthase"/>
    <property type="match status" value="1"/>
</dbReference>
<dbReference type="PROSITE" id="PS01149">
    <property type="entry name" value="PSI_RSU"/>
    <property type="match status" value="1"/>
</dbReference>
<dbReference type="InterPro" id="IPR020094">
    <property type="entry name" value="TruA/RsuA/RluB/E/F_N"/>
</dbReference>
<dbReference type="Gene3D" id="3.30.70.1560">
    <property type="entry name" value="Alpha-L RNA-binding motif"/>
    <property type="match status" value="1"/>
</dbReference>
<dbReference type="NCBIfam" id="TIGR00093">
    <property type="entry name" value="pseudouridine synthase"/>
    <property type="match status" value="1"/>
</dbReference>
<evidence type="ECO:0000256" key="2">
    <source>
        <dbReference type="ARBA" id="ARBA00023235"/>
    </source>
</evidence>
<dbReference type="GO" id="GO:0001522">
    <property type="term" value="P:pseudouridine synthesis"/>
    <property type="evidence" value="ECO:0007669"/>
    <property type="project" value="InterPro"/>
</dbReference>
<comment type="caution">
    <text evidence="5">The sequence shown here is derived from an EMBL/GenBank/DDBJ whole genome shotgun (WGS) entry which is preliminary data.</text>
</comment>
<dbReference type="InterPro" id="IPR000748">
    <property type="entry name" value="PsdUridine_synth_RsuA/RluB/E/F"/>
</dbReference>
<evidence type="ECO:0000313" key="5">
    <source>
        <dbReference type="EMBL" id="MBK9719935.1"/>
    </source>
</evidence>
<dbReference type="InterPro" id="IPR006145">
    <property type="entry name" value="PsdUridine_synth_RsuA/RluA"/>
</dbReference>
<keyword evidence="2 3" id="KW-0413">Isomerase</keyword>
<dbReference type="AlphaFoldDB" id="A0A9D7XGE1"/>
<name>A0A9D7XGE1_9BACT</name>
<evidence type="ECO:0000313" key="6">
    <source>
        <dbReference type="Proteomes" id="UP000808349"/>
    </source>
</evidence>
<proteinExistence type="inferred from homology"/>
<gene>
    <name evidence="5" type="ORF">IPO85_20980</name>
</gene>
<dbReference type="Pfam" id="PF00849">
    <property type="entry name" value="PseudoU_synth_2"/>
    <property type="match status" value="1"/>
</dbReference>
<evidence type="ECO:0000256" key="3">
    <source>
        <dbReference type="RuleBase" id="RU003887"/>
    </source>
</evidence>
<dbReference type="InterPro" id="IPR020103">
    <property type="entry name" value="PsdUridine_synth_cat_dom_sf"/>
</dbReference>
<dbReference type="GO" id="GO:0003723">
    <property type="term" value="F:RNA binding"/>
    <property type="evidence" value="ECO:0007669"/>
    <property type="project" value="InterPro"/>
</dbReference>